<comment type="subunit">
    <text evidence="5">Binds ribosomal protein uS19.</text>
</comment>
<dbReference type="Gene3D" id="2.30.30.240">
    <property type="entry name" value="PRC-barrel domain"/>
    <property type="match status" value="1"/>
</dbReference>
<dbReference type="AlphaFoldDB" id="A0A841L0S9"/>
<evidence type="ECO:0000256" key="4">
    <source>
        <dbReference type="ARBA" id="ARBA00023186"/>
    </source>
</evidence>
<dbReference type="GO" id="GO:0005737">
    <property type="term" value="C:cytoplasm"/>
    <property type="evidence" value="ECO:0007669"/>
    <property type="project" value="UniProtKB-SubCell"/>
</dbReference>
<dbReference type="Gene3D" id="2.40.30.60">
    <property type="entry name" value="RimM"/>
    <property type="match status" value="1"/>
</dbReference>
<gene>
    <name evidence="5" type="primary">rimM</name>
    <name evidence="8" type="ORF">HNQ80_003923</name>
</gene>
<dbReference type="GO" id="GO:0005840">
    <property type="term" value="C:ribosome"/>
    <property type="evidence" value="ECO:0007669"/>
    <property type="project" value="InterPro"/>
</dbReference>
<dbReference type="InterPro" id="IPR011961">
    <property type="entry name" value="RimM"/>
</dbReference>
<evidence type="ECO:0000259" key="7">
    <source>
        <dbReference type="Pfam" id="PF24986"/>
    </source>
</evidence>
<dbReference type="GO" id="GO:0006364">
    <property type="term" value="P:rRNA processing"/>
    <property type="evidence" value="ECO:0007669"/>
    <property type="project" value="UniProtKB-UniRule"/>
</dbReference>
<feature type="domain" description="RimM N-terminal" evidence="6">
    <location>
        <begin position="8"/>
        <end position="87"/>
    </location>
</feature>
<organism evidence="8 9">
    <name type="scientific">Anaerosolibacter carboniphilus</name>
    <dbReference type="NCBI Taxonomy" id="1417629"/>
    <lineage>
        <taxon>Bacteria</taxon>
        <taxon>Bacillati</taxon>
        <taxon>Bacillota</taxon>
        <taxon>Clostridia</taxon>
        <taxon>Peptostreptococcales</taxon>
        <taxon>Thermotaleaceae</taxon>
        <taxon>Anaerosolibacter</taxon>
    </lineage>
</organism>
<protein>
    <recommendedName>
        <fullName evidence="5">Ribosome maturation factor RimM</fullName>
    </recommendedName>
</protein>
<name>A0A841L0S9_9FIRM</name>
<comment type="caution">
    <text evidence="8">The sequence shown here is derived from an EMBL/GenBank/DDBJ whole genome shotgun (WGS) entry which is preliminary data.</text>
</comment>
<dbReference type="SUPFAM" id="SSF50346">
    <property type="entry name" value="PRC-barrel domain"/>
    <property type="match status" value="1"/>
</dbReference>
<dbReference type="Pfam" id="PF01782">
    <property type="entry name" value="RimM"/>
    <property type="match status" value="1"/>
</dbReference>
<dbReference type="PANTHER" id="PTHR33692:SF1">
    <property type="entry name" value="RIBOSOME MATURATION FACTOR RIMM"/>
    <property type="match status" value="1"/>
</dbReference>
<keyword evidence="4 5" id="KW-0143">Chaperone</keyword>
<dbReference type="InterPro" id="IPR011033">
    <property type="entry name" value="PRC_barrel-like_sf"/>
</dbReference>
<evidence type="ECO:0000313" key="9">
    <source>
        <dbReference type="Proteomes" id="UP000579281"/>
    </source>
</evidence>
<dbReference type="EMBL" id="JACHEN010000028">
    <property type="protein sequence ID" value="MBB6217800.1"/>
    <property type="molecule type" value="Genomic_DNA"/>
</dbReference>
<keyword evidence="3 5" id="KW-0698">rRNA processing</keyword>
<accession>A0A841L0S9</accession>
<dbReference type="SUPFAM" id="SSF50447">
    <property type="entry name" value="Translation proteins"/>
    <property type="match status" value="1"/>
</dbReference>
<dbReference type="InterPro" id="IPR009000">
    <property type="entry name" value="Transl_B-barrel_sf"/>
</dbReference>
<evidence type="ECO:0000256" key="5">
    <source>
        <dbReference type="HAMAP-Rule" id="MF_00014"/>
    </source>
</evidence>
<dbReference type="InterPro" id="IPR056792">
    <property type="entry name" value="PRC_RimM"/>
</dbReference>
<dbReference type="Pfam" id="PF24986">
    <property type="entry name" value="PRC_RimM"/>
    <property type="match status" value="1"/>
</dbReference>
<reference evidence="8 9" key="1">
    <citation type="submission" date="2020-08" db="EMBL/GenBank/DDBJ databases">
        <title>Genomic Encyclopedia of Type Strains, Phase IV (KMG-IV): sequencing the most valuable type-strain genomes for metagenomic binning, comparative biology and taxonomic classification.</title>
        <authorList>
            <person name="Goeker M."/>
        </authorList>
    </citation>
    <scope>NUCLEOTIDE SEQUENCE [LARGE SCALE GENOMIC DNA]</scope>
    <source>
        <strain evidence="8 9">DSM 103526</strain>
    </source>
</reference>
<proteinExistence type="inferred from homology"/>
<comment type="similarity">
    <text evidence="5">Belongs to the RimM family.</text>
</comment>
<evidence type="ECO:0000313" key="8">
    <source>
        <dbReference type="EMBL" id="MBB6217800.1"/>
    </source>
</evidence>
<dbReference type="PANTHER" id="PTHR33692">
    <property type="entry name" value="RIBOSOME MATURATION FACTOR RIMM"/>
    <property type="match status" value="1"/>
</dbReference>
<keyword evidence="2 5" id="KW-0690">Ribosome biogenesis</keyword>
<evidence type="ECO:0000256" key="1">
    <source>
        <dbReference type="ARBA" id="ARBA00022490"/>
    </source>
</evidence>
<dbReference type="InterPro" id="IPR002676">
    <property type="entry name" value="RimM_N"/>
</dbReference>
<dbReference type="InterPro" id="IPR036976">
    <property type="entry name" value="RimM_N_sf"/>
</dbReference>
<feature type="domain" description="Ribosome maturation factor RimM PRC barrel" evidence="7">
    <location>
        <begin position="100"/>
        <end position="169"/>
    </location>
</feature>
<evidence type="ECO:0000256" key="3">
    <source>
        <dbReference type="ARBA" id="ARBA00022552"/>
    </source>
</evidence>
<dbReference type="GO" id="GO:0042274">
    <property type="term" value="P:ribosomal small subunit biogenesis"/>
    <property type="evidence" value="ECO:0007669"/>
    <property type="project" value="UniProtKB-UniRule"/>
</dbReference>
<sequence length="171" mass="19450">MVDKLLKVGQIVNTQGIKGEVRVYPLTDYKERFEELEWVYMDADTEKKYFIEKVKYKSNLVILKFKGIDDINVAEKFRNCYLTISKKNARELEADTYFITDLIGLKVYSDEGEFIGMVKDVIQAAGNDIYEVASAKTAGKNILIPAVGEFIKEVNLDTCTITVKVIEGLIE</sequence>
<evidence type="ECO:0000259" key="6">
    <source>
        <dbReference type="Pfam" id="PF01782"/>
    </source>
</evidence>
<dbReference type="HAMAP" id="MF_00014">
    <property type="entry name" value="Ribosome_mat_RimM"/>
    <property type="match status" value="1"/>
</dbReference>
<keyword evidence="1 5" id="KW-0963">Cytoplasm</keyword>
<dbReference type="GO" id="GO:0043022">
    <property type="term" value="F:ribosome binding"/>
    <property type="evidence" value="ECO:0007669"/>
    <property type="project" value="InterPro"/>
</dbReference>
<evidence type="ECO:0000256" key="2">
    <source>
        <dbReference type="ARBA" id="ARBA00022517"/>
    </source>
</evidence>
<dbReference type="Proteomes" id="UP000579281">
    <property type="component" value="Unassembled WGS sequence"/>
</dbReference>
<keyword evidence="9" id="KW-1185">Reference proteome</keyword>
<comment type="function">
    <text evidence="5">An accessory protein needed during the final step in the assembly of 30S ribosomal subunit, possibly for assembly of the head region. Essential for efficient processing of 16S rRNA. May be needed both before and after RbfA during the maturation of 16S rRNA. It has affinity for free ribosomal 30S subunits but not for 70S ribosomes.</text>
</comment>
<dbReference type="NCBIfam" id="TIGR02273">
    <property type="entry name" value="16S_RimM"/>
    <property type="match status" value="1"/>
</dbReference>
<comment type="domain">
    <text evidence="5">The PRC barrel domain binds ribosomal protein uS19.</text>
</comment>
<comment type="subcellular location">
    <subcellularLocation>
        <location evidence="5">Cytoplasm</location>
    </subcellularLocation>
</comment>